<dbReference type="EMBL" id="JAMZMK010006605">
    <property type="protein sequence ID" value="KAI7748071.1"/>
    <property type="molecule type" value="Genomic_DNA"/>
</dbReference>
<dbReference type="SUPFAM" id="SSF52540">
    <property type="entry name" value="P-loop containing nucleoside triphosphate hydrolases"/>
    <property type="match status" value="1"/>
</dbReference>
<reference evidence="2" key="1">
    <citation type="submission" date="2022-06" db="EMBL/GenBank/DDBJ databases">
        <title>Uncovering the hologenomic basis of an extraordinary plant invasion.</title>
        <authorList>
            <person name="Bieker V.C."/>
            <person name="Martin M.D."/>
            <person name="Gilbert T."/>
            <person name="Hodgins K."/>
            <person name="Battlay P."/>
            <person name="Petersen B."/>
            <person name="Wilson J."/>
        </authorList>
    </citation>
    <scope>NUCLEOTIDE SEQUENCE</scope>
    <source>
        <strain evidence="2">AA19_3_7</strain>
        <tissue evidence="2">Leaf</tissue>
    </source>
</reference>
<evidence type="ECO:0000313" key="3">
    <source>
        <dbReference type="Proteomes" id="UP001206925"/>
    </source>
</evidence>
<dbReference type="GO" id="GO:0003924">
    <property type="term" value="F:GTPase activity"/>
    <property type="evidence" value="ECO:0007669"/>
    <property type="project" value="InterPro"/>
</dbReference>
<name>A0AAD5CX12_AMBAR</name>
<dbReference type="SUPFAM" id="SSF53686">
    <property type="entry name" value="Tryptophan synthase beta subunit-like PLP-dependent enzymes"/>
    <property type="match status" value="1"/>
</dbReference>
<gene>
    <name evidence="2" type="ORF">M8C21_012860</name>
</gene>
<organism evidence="2 3">
    <name type="scientific">Ambrosia artemisiifolia</name>
    <name type="common">Common ragweed</name>
    <dbReference type="NCBI Taxonomy" id="4212"/>
    <lineage>
        <taxon>Eukaryota</taxon>
        <taxon>Viridiplantae</taxon>
        <taxon>Streptophyta</taxon>
        <taxon>Embryophyta</taxon>
        <taxon>Tracheophyta</taxon>
        <taxon>Spermatophyta</taxon>
        <taxon>Magnoliopsida</taxon>
        <taxon>eudicotyledons</taxon>
        <taxon>Gunneridae</taxon>
        <taxon>Pentapetalae</taxon>
        <taxon>asterids</taxon>
        <taxon>campanulids</taxon>
        <taxon>Asterales</taxon>
        <taxon>Asteraceae</taxon>
        <taxon>Asteroideae</taxon>
        <taxon>Heliantheae alliance</taxon>
        <taxon>Heliantheae</taxon>
        <taxon>Ambrosia</taxon>
    </lineage>
</organism>
<dbReference type="Proteomes" id="UP001206925">
    <property type="component" value="Unassembled WGS sequence"/>
</dbReference>
<dbReference type="Gene3D" id="3.40.50.1100">
    <property type="match status" value="1"/>
</dbReference>
<sequence length="192" mass="20924">MIKPKITSFPKTDPFYFNPNSFMPSPHSTSQAMRLSPTLLSSGMGKEKIHISIVVIGHVDSGKSTTTGHLIYKLGVLHACEEDLDHVAKVIGATLLSNGLMDRKEKMDNDSMRCGSCKLINKYNLRMMSLDVLTNVPIVIQDDVAECSIAGHHGVAVASVCDKFSQDGIVFIGTKYMLRNPSNGQLMELLGA</sequence>
<dbReference type="Gene3D" id="3.40.50.300">
    <property type="entry name" value="P-loop containing nucleotide triphosphate hydrolases"/>
    <property type="match status" value="1"/>
</dbReference>
<dbReference type="InterPro" id="IPR000795">
    <property type="entry name" value="T_Tr_GTP-bd_dom"/>
</dbReference>
<keyword evidence="3" id="KW-1185">Reference proteome</keyword>
<accession>A0AAD5CX12</accession>
<dbReference type="Pfam" id="PF00009">
    <property type="entry name" value="GTP_EFTU"/>
    <property type="match status" value="1"/>
</dbReference>
<protein>
    <recommendedName>
        <fullName evidence="1">Tr-type G domain-containing protein</fullName>
    </recommendedName>
</protein>
<feature type="non-terminal residue" evidence="2">
    <location>
        <position position="1"/>
    </location>
</feature>
<dbReference type="InterPro" id="IPR036052">
    <property type="entry name" value="TrpB-like_PALP_sf"/>
</dbReference>
<dbReference type="InterPro" id="IPR027417">
    <property type="entry name" value="P-loop_NTPase"/>
</dbReference>
<proteinExistence type="predicted"/>
<evidence type="ECO:0000313" key="2">
    <source>
        <dbReference type="EMBL" id="KAI7748071.1"/>
    </source>
</evidence>
<comment type="caution">
    <text evidence="2">The sequence shown here is derived from an EMBL/GenBank/DDBJ whole genome shotgun (WGS) entry which is preliminary data.</text>
</comment>
<evidence type="ECO:0000259" key="1">
    <source>
        <dbReference type="Pfam" id="PF00009"/>
    </source>
</evidence>
<feature type="domain" description="Tr-type G" evidence="1">
    <location>
        <begin position="49"/>
        <end position="84"/>
    </location>
</feature>
<dbReference type="AlphaFoldDB" id="A0AAD5CX12"/>
<dbReference type="GO" id="GO:0005525">
    <property type="term" value="F:GTP binding"/>
    <property type="evidence" value="ECO:0007669"/>
    <property type="project" value="InterPro"/>
</dbReference>